<dbReference type="PANTHER" id="PTHR43808:SF3">
    <property type="entry name" value="ACETYLORNITHINE DEACETYLASE"/>
    <property type="match status" value="1"/>
</dbReference>
<dbReference type="Proteomes" id="UP001162031">
    <property type="component" value="Unassembled WGS sequence"/>
</dbReference>
<evidence type="ECO:0000313" key="1">
    <source>
        <dbReference type="EMBL" id="CAI5739070.1"/>
    </source>
</evidence>
<dbReference type="InterPro" id="IPR050072">
    <property type="entry name" value="Peptidase_M20A"/>
</dbReference>
<sequence>MNGQRTQSTMDKVAGDVRLSPFYDMKEMVTKMTSFVDHLNANIASLEGTRGPVFKHTLPTEGMAGKLEFVFDTSYYEGIACLLDSVGYTALHSAIGDVFGEVVPFFISGRLPLVRDMQRGGFDLTLVGYGKSSVYHGDNEHCLLSDMKNAMLVRPCVHDCEGRVYSRVTDR</sequence>
<gene>
    <name evidence="1" type="ORF">HBR001_LOCUS7698</name>
</gene>
<dbReference type="PANTHER" id="PTHR43808">
    <property type="entry name" value="ACETYLORNITHINE DEACETYLASE"/>
    <property type="match status" value="1"/>
</dbReference>
<protein>
    <submittedName>
        <fullName evidence="1">Uncharacterized protein</fullName>
    </submittedName>
</protein>
<reference evidence="1" key="1">
    <citation type="submission" date="2022-12" db="EMBL/GenBank/DDBJ databases">
        <authorList>
            <person name="Webb A."/>
        </authorList>
    </citation>
    <scope>NUCLEOTIDE SEQUENCE</scope>
    <source>
        <strain evidence="1">Hp1</strain>
    </source>
</reference>
<comment type="caution">
    <text evidence="1">The sequence shown here is derived from an EMBL/GenBank/DDBJ whole genome shotgun (WGS) entry which is preliminary data.</text>
</comment>
<keyword evidence="2" id="KW-1185">Reference proteome</keyword>
<dbReference type="EMBL" id="CANTFL010001406">
    <property type="protein sequence ID" value="CAI5739070.1"/>
    <property type="molecule type" value="Genomic_DNA"/>
</dbReference>
<name>A0AAV0UQD2_HYABA</name>
<dbReference type="AlphaFoldDB" id="A0AAV0UQD2"/>
<proteinExistence type="predicted"/>
<evidence type="ECO:0000313" key="2">
    <source>
        <dbReference type="Proteomes" id="UP001162031"/>
    </source>
</evidence>
<organism evidence="1 2">
    <name type="scientific">Hyaloperonospora brassicae</name>
    <name type="common">Brassica downy mildew</name>
    <name type="synonym">Peronospora brassicae</name>
    <dbReference type="NCBI Taxonomy" id="162125"/>
    <lineage>
        <taxon>Eukaryota</taxon>
        <taxon>Sar</taxon>
        <taxon>Stramenopiles</taxon>
        <taxon>Oomycota</taxon>
        <taxon>Peronosporomycetes</taxon>
        <taxon>Peronosporales</taxon>
        <taxon>Peronosporaceae</taxon>
        <taxon>Hyaloperonospora</taxon>
    </lineage>
</organism>
<accession>A0AAV0UQD2</accession>